<dbReference type="SUPFAM" id="SSF52540">
    <property type="entry name" value="P-loop containing nucleoside triphosphate hydrolases"/>
    <property type="match status" value="1"/>
</dbReference>
<dbReference type="Gene3D" id="3.40.50.300">
    <property type="entry name" value="P-loop containing nucleotide triphosphate hydrolases"/>
    <property type="match status" value="1"/>
</dbReference>
<gene>
    <name evidence="1" type="ORF">EYS42_16585</name>
</gene>
<dbReference type="AlphaFoldDB" id="A0A4Q9GUG1"/>
<dbReference type="OrthoDB" id="531205at2"/>
<evidence type="ECO:0000313" key="1">
    <source>
        <dbReference type="EMBL" id="TBO27602.1"/>
    </source>
</evidence>
<sequence length="165" mass="18872">MGRIHLILGPQGAGKSTYARRLAQAEHATRFSIDEWMQRMFIPDLPKAMSLSWIMERVQRCESQIWATASQICANNGNVILDLGFTKIESRKNFQNLAAEIGAQTQIHILDAPHAVRKERVMGRNIEKGDTYSFEVTPGMFDFMEKEFQRPTDEERKDAVIVEQS</sequence>
<protein>
    <submittedName>
        <fullName evidence="1">ATP-binding protein</fullName>
    </submittedName>
</protein>
<dbReference type="Pfam" id="PF13671">
    <property type="entry name" value="AAA_33"/>
    <property type="match status" value="1"/>
</dbReference>
<organism evidence="1 2">
    <name type="scientific">Aquabacterium lacunae</name>
    <dbReference type="NCBI Taxonomy" id="2528630"/>
    <lineage>
        <taxon>Bacteria</taxon>
        <taxon>Pseudomonadati</taxon>
        <taxon>Pseudomonadota</taxon>
        <taxon>Betaproteobacteria</taxon>
        <taxon>Burkholderiales</taxon>
        <taxon>Aquabacterium</taxon>
    </lineage>
</organism>
<dbReference type="Proteomes" id="UP000292120">
    <property type="component" value="Unassembled WGS sequence"/>
</dbReference>
<comment type="caution">
    <text evidence="1">The sequence shown here is derived from an EMBL/GenBank/DDBJ whole genome shotgun (WGS) entry which is preliminary data.</text>
</comment>
<keyword evidence="1" id="KW-0067">ATP-binding</keyword>
<dbReference type="InterPro" id="IPR027417">
    <property type="entry name" value="P-loop_NTPase"/>
</dbReference>
<evidence type="ECO:0000313" key="2">
    <source>
        <dbReference type="Proteomes" id="UP000292120"/>
    </source>
</evidence>
<reference evidence="1 2" key="1">
    <citation type="submission" date="2019-02" db="EMBL/GenBank/DDBJ databases">
        <title>Aquabacterium sp. strain KMB7.</title>
        <authorList>
            <person name="Chen W.-M."/>
        </authorList>
    </citation>
    <scope>NUCLEOTIDE SEQUENCE [LARGE SCALE GENOMIC DNA]</scope>
    <source>
        <strain evidence="1 2">KMB7</strain>
    </source>
</reference>
<name>A0A4Q9GUG1_9BURK</name>
<dbReference type="RefSeq" id="WP_130969324.1">
    <property type="nucleotide sequence ID" value="NZ_SIXI01000010.1"/>
</dbReference>
<dbReference type="EMBL" id="SIXI01000010">
    <property type="protein sequence ID" value="TBO27602.1"/>
    <property type="molecule type" value="Genomic_DNA"/>
</dbReference>
<keyword evidence="2" id="KW-1185">Reference proteome</keyword>
<keyword evidence="1" id="KW-0547">Nucleotide-binding</keyword>
<proteinExistence type="predicted"/>
<accession>A0A4Q9GUG1</accession>
<dbReference type="GO" id="GO:0005524">
    <property type="term" value="F:ATP binding"/>
    <property type="evidence" value="ECO:0007669"/>
    <property type="project" value="UniProtKB-KW"/>
</dbReference>